<dbReference type="Gene3D" id="3.40.980.10">
    <property type="entry name" value="MoaB/Mog-like domain"/>
    <property type="match status" value="1"/>
</dbReference>
<sequence>MKTAAVLTIGSEIVEGIILNTNAQYICQRLAENGYRVNRVVSVDDEEDSIKGEVQRLLASCDVLVLCGGLGPTEDDKTREAVAKALSRRLILDESIREKIHERVSRYYNNLPRNLDKQAFVIENAQIVPNPVGTAPGQLIDFEGKKIVLLPGPPQEMRPMLDSVLEKLKTEQDFKTIKMLFFAVPESVLDQFMTDTSVKGCVKIATQASFSEGVWVRLTAPLDCFAEAENLAQRLVEKFQRNFVGYGDTSVERALFEELEKRNLTFSVAESCTGGLVSAKIVSVSGASRVFVGGVVAYDNSVKMRILNVREETLKRFGAVSEQCVVEMAHGIKELTRSDLAVSVSGIAGPTGGTQEKPVGTAYFCVTDGKRDSVEKIFYPQERNIFRSRIATHALYLLLIRLRGMI</sequence>
<keyword evidence="4" id="KW-1185">Reference proteome</keyword>
<dbReference type="PANTHER" id="PTHR13939:SF0">
    <property type="entry name" value="NMN AMIDOHYDROLASE-LIKE PROTEIN YFAY"/>
    <property type="match status" value="1"/>
</dbReference>
<dbReference type="InterPro" id="IPR008136">
    <property type="entry name" value="CinA_C"/>
</dbReference>
<evidence type="ECO:0000259" key="2">
    <source>
        <dbReference type="SMART" id="SM00852"/>
    </source>
</evidence>
<dbReference type="SMART" id="SM00852">
    <property type="entry name" value="MoCF_biosynth"/>
    <property type="match status" value="1"/>
</dbReference>
<gene>
    <name evidence="3" type="ORF">AJ81_00745</name>
</gene>
<proteinExistence type="inferred from homology"/>
<dbReference type="Proteomes" id="UP000077469">
    <property type="component" value="Chromosome"/>
</dbReference>
<dbReference type="InterPro" id="IPR001453">
    <property type="entry name" value="MoaB/Mog_dom"/>
</dbReference>
<dbReference type="KEGG" id="phy:AJ81_00745"/>
<dbReference type="PaxDb" id="1123384-AJ81_00745"/>
<dbReference type="PATRIC" id="fig|1123384.7.peg.146"/>
<dbReference type="AlphaFoldDB" id="A0A0X1KP11"/>
<evidence type="ECO:0000313" key="4">
    <source>
        <dbReference type="Proteomes" id="UP000077469"/>
    </source>
</evidence>
<dbReference type="SUPFAM" id="SSF53218">
    <property type="entry name" value="Molybdenum cofactor biosynthesis proteins"/>
    <property type="match status" value="1"/>
</dbReference>
<protein>
    <recommendedName>
        <fullName evidence="1">CinA-like protein</fullName>
    </recommendedName>
</protein>
<dbReference type="PANTHER" id="PTHR13939">
    <property type="entry name" value="NICOTINAMIDE-NUCLEOTIDE AMIDOHYDROLASE PNCC"/>
    <property type="match status" value="1"/>
</dbReference>
<dbReference type="InterPro" id="IPR036425">
    <property type="entry name" value="MoaB/Mog-like_dom_sf"/>
</dbReference>
<dbReference type="Pfam" id="PF00994">
    <property type="entry name" value="MoCF_biosynth"/>
    <property type="match status" value="1"/>
</dbReference>
<dbReference type="HAMAP" id="MF_00226_B">
    <property type="entry name" value="CinA_B"/>
    <property type="match status" value="1"/>
</dbReference>
<reference evidence="3 4" key="1">
    <citation type="submission" date="2014-01" db="EMBL/GenBank/DDBJ databases">
        <title>Genome sequencing of Thermotog hypogea.</title>
        <authorList>
            <person name="Zhang X."/>
            <person name="Alvare G."/>
            <person name="Fristensky B."/>
            <person name="Chen L."/>
            <person name="Suen T."/>
            <person name="Chen Q."/>
            <person name="Ma K."/>
        </authorList>
    </citation>
    <scope>NUCLEOTIDE SEQUENCE [LARGE SCALE GENOMIC DNA]</scope>
    <source>
        <strain evidence="3 4">DSM 11164</strain>
    </source>
</reference>
<evidence type="ECO:0000256" key="1">
    <source>
        <dbReference type="HAMAP-Rule" id="MF_00226"/>
    </source>
</evidence>
<dbReference type="RefSeq" id="WP_031503153.1">
    <property type="nucleotide sequence ID" value="NC_022795.1"/>
</dbReference>
<feature type="domain" description="MoaB/Mog" evidence="2">
    <location>
        <begin position="5"/>
        <end position="171"/>
    </location>
</feature>
<dbReference type="InterPro" id="IPR050101">
    <property type="entry name" value="CinA"/>
</dbReference>
<dbReference type="Pfam" id="PF02464">
    <property type="entry name" value="CinA"/>
    <property type="match status" value="1"/>
</dbReference>
<dbReference type="PIRSF" id="PIRSF006728">
    <property type="entry name" value="CinA"/>
    <property type="match status" value="1"/>
</dbReference>
<dbReference type="SUPFAM" id="SSF142433">
    <property type="entry name" value="CinA-like"/>
    <property type="match status" value="1"/>
</dbReference>
<organism evidence="3 4">
    <name type="scientific">Pseudothermotoga hypogea DSM 11164 = NBRC 106472</name>
    <dbReference type="NCBI Taxonomy" id="1123384"/>
    <lineage>
        <taxon>Bacteria</taxon>
        <taxon>Thermotogati</taxon>
        <taxon>Thermotogota</taxon>
        <taxon>Thermotogae</taxon>
        <taxon>Thermotogales</taxon>
        <taxon>Thermotogaceae</taxon>
        <taxon>Pseudothermotoga</taxon>
    </lineage>
</organism>
<dbReference type="EMBL" id="CP007141">
    <property type="protein sequence ID" value="AJC72959.1"/>
    <property type="molecule type" value="Genomic_DNA"/>
</dbReference>
<name>A0A0X1KP11_9THEM</name>
<dbReference type="NCBIfam" id="TIGR00200">
    <property type="entry name" value="cinA_nterm"/>
    <property type="match status" value="1"/>
</dbReference>
<accession>A0A0X1KP11</accession>
<evidence type="ECO:0000313" key="3">
    <source>
        <dbReference type="EMBL" id="AJC72959.1"/>
    </source>
</evidence>
<dbReference type="OrthoDB" id="9801454at2"/>
<dbReference type="InterPro" id="IPR036653">
    <property type="entry name" value="CinA-like_C"/>
</dbReference>
<dbReference type="InterPro" id="IPR008135">
    <property type="entry name" value="Competence-induced_CinA"/>
</dbReference>
<comment type="similarity">
    <text evidence="1">Belongs to the CinA family.</text>
</comment>
<dbReference type="Gene3D" id="3.90.950.20">
    <property type="entry name" value="CinA-like"/>
    <property type="match status" value="1"/>
</dbReference>
<dbReference type="NCBIfam" id="TIGR00199">
    <property type="entry name" value="PncC_domain"/>
    <property type="match status" value="1"/>
</dbReference>
<dbReference type="CDD" id="cd00885">
    <property type="entry name" value="cinA"/>
    <property type="match status" value="1"/>
</dbReference>
<dbReference type="STRING" id="1123384.AJ81_00745"/>